<dbReference type="GO" id="GO:0006396">
    <property type="term" value="P:RNA processing"/>
    <property type="evidence" value="ECO:0007669"/>
    <property type="project" value="InterPro"/>
</dbReference>
<dbReference type="InterPro" id="IPR053888">
    <property type="entry name" value="MRM3-like_sub_bind"/>
</dbReference>
<dbReference type="SUPFAM" id="SSF55315">
    <property type="entry name" value="L30e-like"/>
    <property type="match status" value="1"/>
</dbReference>
<protein>
    <submittedName>
        <fullName evidence="6">rRNA methyltransferase</fullName>
    </submittedName>
</protein>
<dbReference type="InterPro" id="IPR029028">
    <property type="entry name" value="Alpha/beta_knot_MTases"/>
</dbReference>
<gene>
    <name evidence="6" type="ORF">MM35RIKEN_21690</name>
</gene>
<name>A0A810Q121_9FIRM</name>
<dbReference type="Proteomes" id="UP000681343">
    <property type="component" value="Plasmid pMM35_01"/>
</dbReference>
<dbReference type="InterPro" id="IPR029064">
    <property type="entry name" value="Ribosomal_eL30-like_sf"/>
</dbReference>
<sequence>MDRITSRANPLLSHIRRLSSDAAYRRQSGQFVGDSPKLLREALQWGVEPVCVVCTEGVTLPTLPECVRVVCVPGDVMASVSPMKSPQGVLFTGRIPALTPPEKLTGRRYVALEGVQDPGNVGAVLRTLDAFDGDGLFLLPGCADPYSPKTLRSSMGALFRRPVWSCSASELCRLLQRSGLPLYGAALRLDTLDARTVDLTRAAVAIGSEGRGLSRELLALCDGTVRIPMSPRCESLNAAVAASVLLWEGYRGSDGRE</sequence>
<reference evidence="6" key="1">
    <citation type="submission" date="2020-09" db="EMBL/GenBank/DDBJ databases">
        <title>New species isolated from human feces.</title>
        <authorList>
            <person name="Kitahara M."/>
            <person name="Shigeno Y."/>
            <person name="Shime M."/>
            <person name="Matsumoto Y."/>
            <person name="Nakamura S."/>
            <person name="Motooka D."/>
            <person name="Fukuoka S."/>
            <person name="Nishikawa H."/>
            <person name="Benno Y."/>
        </authorList>
    </citation>
    <scope>NUCLEOTIDE SEQUENCE</scope>
    <source>
        <strain evidence="6">MM35</strain>
        <plasmid evidence="6">pMM35_01</plasmid>
    </source>
</reference>
<dbReference type="PANTHER" id="PTHR43191:SF2">
    <property type="entry name" value="RRNA METHYLTRANSFERASE 3, MITOCHONDRIAL"/>
    <property type="match status" value="1"/>
</dbReference>
<dbReference type="Gene3D" id="3.40.1280.10">
    <property type="match status" value="1"/>
</dbReference>
<keyword evidence="6" id="KW-0614">Plasmid</keyword>
<evidence type="ECO:0000256" key="1">
    <source>
        <dbReference type="ARBA" id="ARBA00007228"/>
    </source>
</evidence>
<dbReference type="PANTHER" id="PTHR43191">
    <property type="entry name" value="RRNA METHYLTRANSFERASE 3"/>
    <property type="match status" value="1"/>
</dbReference>
<dbReference type="EMBL" id="AP023416">
    <property type="protein sequence ID" value="BCK79977.1"/>
    <property type="molecule type" value="Genomic_DNA"/>
</dbReference>
<dbReference type="InterPro" id="IPR001537">
    <property type="entry name" value="SpoU_MeTrfase"/>
</dbReference>
<proteinExistence type="inferred from homology"/>
<evidence type="ECO:0000259" key="5">
    <source>
        <dbReference type="Pfam" id="PF22435"/>
    </source>
</evidence>
<feature type="domain" description="MRM3-like substrate binding" evidence="5">
    <location>
        <begin position="9"/>
        <end position="90"/>
    </location>
</feature>
<dbReference type="GO" id="GO:0003723">
    <property type="term" value="F:RNA binding"/>
    <property type="evidence" value="ECO:0007669"/>
    <property type="project" value="InterPro"/>
</dbReference>
<dbReference type="Gene3D" id="3.30.1330.30">
    <property type="match status" value="1"/>
</dbReference>
<dbReference type="CDD" id="cd18095">
    <property type="entry name" value="SpoU-like_rRNA-MTase"/>
    <property type="match status" value="1"/>
</dbReference>
<dbReference type="GO" id="GO:0008173">
    <property type="term" value="F:RNA methyltransferase activity"/>
    <property type="evidence" value="ECO:0007669"/>
    <property type="project" value="InterPro"/>
</dbReference>
<feature type="domain" description="tRNA/rRNA methyltransferase SpoU type" evidence="4">
    <location>
        <begin position="109"/>
        <end position="247"/>
    </location>
</feature>
<evidence type="ECO:0000313" key="7">
    <source>
        <dbReference type="Proteomes" id="UP000681343"/>
    </source>
</evidence>
<keyword evidence="7" id="KW-1185">Reference proteome</keyword>
<evidence type="ECO:0000256" key="3">
    <source>
        <dbReference type="ARBA" id="ARBA00022679"/>
    </source>
</evidence>
<evidence type="ECO:0000313" key="6">
    <source>
        <dbReference type="EMBL" id="BCK79977.1"/>
    </source>
</evidence>
<dbReference type="KEGG" id="vfa:MM35RIKEN_21690"/>
<geneLocation type="plasmid" evidence="6 7">
    <name>pMM35_01</name>
</geneLocation>
<comment type="similarity">
    <text evidence="1">Belongs to the class IV-like SAM-binding methyltransferase superfamily. RNA methyltransferase TrmH family.</text>
</comment>
<dbReference type="SUPFAM" id="SSF75217">
    <property type="entry name" value="alpha/beta knot"/>
    <property type="match status" value="1"/>
</dbReference>
<dbReference type="InterPro" id="IPR051259">
    <property type="entry name" value="rRNA_Methyltransferase"/>
</dbReference>
<dbReference type="RefSeq" id="WP_212821789.1">
    <property type="nucleotide sequence ID" value="NZ_AP023416.1"/>
</dbReference>
<dbReference type="Pfam" id="PF22435">
    <property type="entry name" value="MRM3-like_sub_bind"/>
    <property type="match status" value="1"/>
</dbReference>
<dbReference type="AlphaFoldDB" id="A0A810Q121"/>
<dbReference type="InterPro" id="IPR029026">
    <property type="entry name" value="tRNA_m1G_MTases_N"/>
</dbReference>
<dbReference type="GO" id="GO:0032259">
    <property type="term" value="P:methylation"/>
    <property type="evidence" value="ECO:0007669"/>
    <property type="project" value="UniProtKB-KW"/>
</dbReference>
<evidence type="ECO:0000259" key="4">
    <source>
        <dbReference type="Pfam" id="PF00588"/>
    </source>
</evidence>
<dbReference type="Pfam" id="PF00588">
    <property type="entry name" value="SpoU_methylase"/>
    <property type="match status" value="1"/>
</dbReference>
<accession>A0A810Q121</accession>
<keyword evidence="3" id="KW-0808">Transferase</keyword>
<keyword evidence="2 6" id="KW-0489">Methyltransferase</keyword>
<evidence type="ECO:0000256" key="2">
    <source>
        <dbReference type="ARBA" id="ARBA00022603"/>
    </source>
</evidence>
<organism evidence="6 7">
    <name type="scientific">Vescimonas fastidiosa</name>
    <dbReference type="NCBI Taxonomy" id="2714353"/>
    <lineage>
        <taxon>Bacteria</taxon>
        <taxon>Bacillati</taxon>
        <taxon>Bacillota</taxon>
        <taxon>Clostridia</taxon>
        <taxon>Eubacteriales</taxon>
        <taxon>Oscillospiraceae</taxon>
        <taxon>Vescimonas</taxon>
    </lineage>
</organism>